<dbReference type="AlphaFoldDB" id="A0A255ZQ60"/>
<dbReference type="EMBL" id="NOXX01000208">
    <property type="protein sequence ID" value="OYQ43044.1"/>
    <property type="molecule type" value="Genomic_DNA"/>
</dbReference>
<sequence length="397" mass="45652">MRSTFTLLLTVLFLASCGKTETRNYLSSGDYDAAIDVAIDRLSNNKTRKGKQDYIYMLEEAFAKAKERDLRDIDLLVKDNSPANLERIFATYQRLNARQEKIRPLLPLPLLKEKRDAIFPFDDYSEEIVNSKNALVKYLYTNAKALLASKSKVGGRRAAEDLEYLLLLSPAYKDAEKLLADAILLGTDYVSIYTKNESGKIIPQRLEADILDFSTGGLNDKFTVYHSNRQPKVNYDYGIVLTFREINISPEQVRERQFVKEKDVNFGKKNVYDDRGRAIKDSLGKNITVDDIRKVTCSVYEFVQFKNVQVVAKVDFINFTTNQLINSFPLGSEWIFENGYATYNGDRRAVENDYWPFFDRRALPFPTNEQMVLNCSADIKQKLRSVILNNRFPTAPY</sequence>
<dbReference type="RefSeq" id="WP_094486827.1">
    <property type="nucleotide sequence ID" value="NZ_NOXX01000208.1"/>
</dbReference>
<keyword evidence="2" id="KW-1185">Reference proteome</keyword>
<evidence type="ECO:0008006" key="3">
    <source>
        <dbReference type="Google" id="ProtNLM"/>
    </source>
</evidence>
<proteinExistence type="predicted"/>
<organism evidence="1 2">
    <name type="scientific">Flavobacterium aurantiibacter</name>
    <dbReference type="NCBI Taxonomy" id="2023067"/>
    <lineage>
        <taxon>Bacteria</taxon>
        <taxon>Pseudomonadati</taxon>
        <taxon>Bacteroidota</taxon>
        <taxon>Flavobacteriia</taxon>
        <taxon>Flavobacteriales</taxon>
        <taxon>Flavobacteriaceae</taxon>
        <taxon>Flavobacterium</taxon>
    </lineage>
</organism>
<name>A0A255ZQ60_9FLAO</name>
<gene>
    <name evidence="1" type="ORF">CHX27_10975</name>
</gene>
<dbReference type="Proteomes" id="UP000216035">
    <property type="component" value="Unassembled WGS sequence"/>
</dbReference>
<comment type="caution">
    <text evidence="1">The sequence shown here is derived from an EMBL/GenBank/DDBJ whole genome shotgun (WGS) entry which is preliminary data.</text>
</comment>
<protein>
    <recommendedName>
        <fullName evidence="3">Lipoprotein</fullName>
    </recommendedName>
</protein>
<reference evidence="1 2" key="1">
    <citation type="submission" date="2017-07" db="EMBL/GenBank/DDBJ databases">
        <title>Flavobacterium cyanobacteriorum sp. nov., isolated from cyanobacterial aggregates in a eutrophic lake.</title>
        <authorList>
            <person name="Cai H."/>
        </authorList>
    </citation>
    <scope>NUCLEOTIDE SEQUENCE [LARGE SCALE GENOMIC DNA]</scope>
    <source>
        <strain evidence="1 2">TH167</strain>
    </source>
</reference>
<dbReference type="OrthoDB" id="1489643at2"/>
<evidence type="ECO:0000313" key="2">
    <source>
        <dbReference type="Proteomes" id="UP000216035"/>
    </source>
</evidence>
<evidence type="ECO:0000313" key="1">
    <source>
        <dbReference type="EMBL" id="OYQ43044.1"/>
    </source>
</evidence>
<dbReference type="PROSITE" id="PS51257">
    <property type="entry name" value="PROKAR_LIPOPROTEIN"/>
    <property type="match status" value="1"/>
</dbReference>
<accession>A0A255ZQ60</accession>